<evidence type="ECO:0000256" key="6">
    <source>
        <dbReference type="ARBA" id="ARBA00022984"/>
    </source>
</evidence>
<dbReference type="GO" id="GO:0071555">
    <property type="term" value="P:cell wall organization"/>
    <property type="evidence" value="ECO:0007669"/>
    <property type="project" value="TreeGrafter"/>
</dbReference>
<dbReference type="GO" id="GO:0005886">
    <property type="term" value="C:plasma membrane"/>
    <property type="evidence" value="ECO:0007669"/>
    <property type="project" value="TreeGrafter"/>
</dbReference>
<evidence type="ECO:0000256" key="5">
    <source>
        <dbReference type="ARBA" id="ARBA00022960"/>
    </source>
</evidence>
<comment type="caution">
    <text evidence="13">The sequence shown here is derived from an EMBL/GenBank/DDBJ whole genome shotgun (WGS) entry which is preliminary data.</text>
</comment>
<evidence type="ECO:0000256" key="9">
    <source>
        <dbReference type="ARBA" id="ARBA00023316"/>
    </source>
</evidence>
<dbReference type="InterPro" id="IPR036138">
    <property type="entry name" value="PBP_dimer_sf"/>
</dbReference>
<organism evidence="13 14">
    <name type="scientific">Candidatus Lloydbacteria bacterium RIFOXYC12_FULL_46_25</name>
    <dbReference type="NCBI Taxonomy" id="1798670"/>
    <lineage>
        <taxon>Bacteria</taxon>
        <taxon>Candidatus Lloydiibacteriota</taxon>
    </lineage>
</organism>
<keyword evidence="6" id="KW-0573">Peptidoglycan synthesis</keyword>
<dbReference type="Pfam" id="PF00905">
    <property type="entry name" value="Transpeptidase"/>
    <property type="match status" value="1"/>
</dbReference>
<proteinExistence type="predicted"/>
<dbReference type="GO" id="GO:0008658">
    <property type="term" value="F:penicillin binding"/>
    <property type="evidence" value="ECO:0007669"/>
    <property type="project" value="InterPro"/>
</dbReference>
<dbReference type="InterPro" id="IPR005311">
    <property type="entry name" value="PBP_dimer"/>
</dbReference>
<gene>
    <name evidence="13" type="ORF">A2494_04070</name>
</gene>
<evidence type="ECO:0000256" key="10">
    <source>
        <dbReference type="SAM" id="Phobius"/>
    </source>
</evidence>
<dbReference type="InterPro" id="IPR050515">
    <property type="entry name" value="Beta-lactam/transpept"/>
</dbReference>
<evidence type="ECO:0000259" key="11">
    <source>
        <dbReference type="Pfam" id="PF00905"/>
    </source>
</evidence>
<keyword evidence="3" id="KW-1003">Cell membrane</keyword>
<evidence type="ECO:0000256" key="2">
    <source>
        <dbReference type="ARBA" id="ARBA00004236"/>
    </source>
</evidence>
<dbReference type="EMBL" id="MHLU01000030">
    <property type="protein sequence ID" value="OGZ20115.1"/>
    <property type="molecule type" value="Genomic_DNA"/>
</dbReference>
<evidence type="ECO:0000256" key="3">
    <source>
        <dbReference type="ARBA" id="ARBA00022475"/>
    </source>
</evidence>
<evidence type="ECO:0000313" key="13">
    <source>
        <dbReference type="EMBL" id="OGZ20115.1"/>
    </source>
</evidence>
<keyword evidence="9" id="KW-0961">Cell wall biogenesis/degradation</keyword>
<keyword evidence="5" id="KW-0133">Cell shape</keyword>
<protein>
    <recommendedName>
        <fullName evidence="15">Penicillin-binding protein 2</fullName>
    </recommendedName>
</protein>
<dbReference type="AlphaFoldDB" id="A0A1G2E2Z3"/>
<evidence type="ECO:0000256" key="7">
    <source>
        <dbReference type="ARBA" id="ARBA00022989"/>
    </source>
</evidence>
<accession>A0A1G2E2Z3</accession>
<comment type="subcellular location">
    <subcellularLocation>
        <location evidence="2">Cell membrane</location>
    </subcellularLocation>
    <subcellularLocation>
        <location evidence="1">Membrane</location>
        <topology evidence="1">Single-pass membrane protein</topology>
    </subcellularLocation>
</comment>
<dbReference type="PANTHER" id="PTHR30627">
    <property type="entry name" value="PEPTIDOGLYCAN D,D-TRANSPEPTIDASE"/>
    <property type="match status" value="1"/>
</dbReference>
<dbReference type="InterPro" id="IPR012338">
    <property type="entry name" value="Beta-lactam/transpept-like"/>
</dbReference>
<feature type="domain" description="Penicillin-binding protein dimerisation" evidence="12">
    <location>
        <begin position="100"/>
        <end position="164"/>
    </location>
</feature>
<dbReference type="InterPro" id="IPR001460">
    <property type="entry name" value="PCN-bd_Tpept"/>
</dbReference>
<feature type="transmembrane region" description="Helical" evidence="10">
    <location>
        <begin position="27"/>
        <end position="46"/>
    </location>
</feature>
<dbReference type="SUPFAM" id="SSF56601">
    <property type="entry name" value="beta-lactamase/transpeptidase-like"/>
    <property type="match status" value="1"/>
</dbReference>
<sequence>MDDRNIPEFDVHQFEGRIEAPIKKSTIILWGSFFLLIGVVFLFRAGELQIREGAAYAEKSERNSLEHQWLFPERGIIYDTNGVELAWNVPSTEELGFSLRSYINKPGFGHILGFLHYPARDKSGVYYRSDYEADVGIEEYYNDVLKGKKGKRIIETDALGNVMSGNVIDPPVPGENLRLAIDSRVQSAFNDVIARISHEQGYHGGAGGIMDIDTGELLALISYPDFDPNIMTSGDDRKAIVAYNNDKRHPFLNRAVSGVYTPGSIVKPIFALGALNEGIITPETRVLSTGYIAIPNPYSPGDETRFNDWKAHGWLDMRSAIAWSSNVYFYEIAGGFKDQKGLGIRNVEKYARMFGFGTTTGIDIEGEAIGTIPNPEWKAKNFGGDQWRIGDTYFTGIGQYGMQVTPLQALREAGIIASKGRVVDPHLVKGANTVFHERLPIPESSFTVIHQGMRKGVTEGTANLLDLPSVAIAAKTGTAELGVSKANVNSWVIGFFPYEKPRYAFVVIMDHGTKGNTTNASYVARELFTWMTQETPEYLENKP</sequence>
<keyword evidence="4 10" id="KW-0812">Transmembrane</keyword>
<dbReference type="PANTHER" id="PTHR30627:SF2">
    <property type="entry name" value="PEPTIDOGLYCAN D,D-TRANSPEPTIDASE MRDA"/>
    <property type="match status" value="1"/>
</dbReference>
<evidence type="ECO:0000313" key="14">
    <source>
        <dbReference type="Proteomes" id="UP000178106"/>
    </source>
</evidence>
<evidence type="ECO:0000256" key="1">
    <source>
        <dbReference type="ARBA" id="ARBA00004167"/>
    </source>
</evidence>
<evidence type="ECO:0008006" key="15">
    <source>
        <dbReference type="Google" id="ProtNLM"/>
    </source>
</evidence>
<evidence type="ECO:0000259" key="12">
    <source>
        <dbReference type="Pfam" id="PF03717"/>
    </source>
</evidence>
<reference evidence="13 14" key="1">
    <citation type="journal article" date="2016" name="Nat. Commun.">
        <title>Thousands of microbial genomes shed light on interconnected biogeochemical processes in an aquifer system.</title>
        <authorList>
            <person name="Anantharaman K."/>
            <person name="Brown C.T."/>
            <person name="Hug L.A."/>
            <person name="Sharon I."/>
            <person name="Castelle C.J."/>
            <person name="Probst A.J."/>
            <person name="Thomas B.C."/>
            <person name="Singh A."/>
            <person name="Wilkins M.J."/>
            <person name="Karaoz U."/>
            <person name="Brodie E.L."/>
            <person name="Williams K.H."/>
            <person name="Hubbard S.S."/>
            <person name="Banfield J.F."/>
        </authorList>
    </citation>
    <scope>NUCLEOTIDE SEQUENCE [LARGE SCALE GENOMIC DNA]</scope>
</reference>
<dbReference type="Gene3D" id="3.90.1310.10">
    <property type="entry name" value="Penicillin-binding protein 2a (Domain 2)"/>
    <property type="match status" value="1"/>
</dbReference>
<evidence type="ECO:0000256" key="8">
    <source>
        <dbReference type="ARBA" id="ARBA00023136"/>
    </source>
</evidence>
<keyword evidence="8 10" id="KW-0472">Membrane</keyword>
<dbReference type="Gene3D" id="3.40.710.10">
    <property type="entry name" value="DD-peptidase/beta-lactamase superfamily"/>
    <property type="match status" value="1"/>
</dbReference>
<dbReference type="SUPFAM" id="SSF56519">
    <property type="entry name" value="Penicillin binding protein dimerisation domain"/>
    <property type="match status" value="1"/>
</dbReference>
<name>A0A1G2E2Z3_9BACT</name>
<keyword evidence="7 10" id="KW-1133">Transmembrane helix</keyword>
<dbReference type="Proteomes" id="UP000178106">
    <property type="component" value="Unassembled WGS sequence"/>
</dbReference>
<feature type="domain" description="Penicillin-binding protein transpeptidase" evidence="11">
    <location>
        <begin position="208"/>
        <end position="526"/>
    </location>
</feature>
<dbReference type="Pfam" id="PF03717">
    <property type="entry name" value="PBP_dimer"/>
    <property type="match status" value="1"/>
</dbReference>
<evidence type="ECO:0000256" key="4">
    <source>
        <dbReference type="ARBA" id="ARBA00022692"/>
    </source>
</evidence>